<evidence type="ECO:0000256" key="2">
    <source>
        <dbReference type="ARBA" id="ARBA00022692"/>
    </source>
</evidence>
<sequence length="309" mass="34712">MWQNFSIVFLAPNMDFHCVLPSTGQHVANESVLPFDDRCEVPQEGNSSFLVPCTEWEYDTSHTSETIVSEWDLVCSREWLISLAKSIYMIGFLLSVFTFGQISDLVGRFPTIVTCYCITCVSMFLSLLSNSFGMFLVLRFFHAFGRAGATTVGYVLNIFCIQSQQDGECFFCTTHFPTTQRLAVATPPILHHGPHEFPSTLWSLGHQAGGRRPTFVSLMFGGPLALPFYPCLQSWQQWCPQRLNRRWASLIQVGGRLDLLLTYNGLGSSGTGSGSNSSYPLVPLLSLWFLKETMDFPSDITSSHNKYQF</sequence>
<dbReference type="AlphaFoldDB" id="A0A8X6QG54"/>
<keyword evidence="4 5" id="KW-0472">Membrane</keyword>
<dbReference type="GO" id="GO:0022857">
    <property type="term" value="F:transmembrane transporter activity"/>
    <property type="evidence" value="ECO:0007669"/>
    <property type="project" value="InterPro"/>
</dbReference>
<dbReference type="EMBL" id="BMAW01125478">
    <property type="protein sequence ID" value="GFU12497.1"/>
    <property type="molecule type" value="Genomic_DNA"/>
</dbReference>
<reference evidence="6" key="1">
    <citation type="submission" date="2020-08" db="EMBL/GenBank/DDBJ databases">
        <title>Multicomponent nature underlies the extraordinary mechanical properties of spider dragline silk.</title>
        <authorList>
            <person name="Kono N."/>
            <person name="Nakamura H."/>
            <person name="Mori M."/>
            <person name="Yoshida Y."/>
            <person name="Ohtoshi R."/>
            <person name="Malay A.D."/>
            <person name="Moran D.A.P."/>
            <person name="Tomita M."/>
            <person name="Numata K."/>
            <person name="Arakawa K."/>
        </authorList>
    </citation>
    <scope>NUCLEOTIDE SEQUENCE</scope>
</reference>
<evidence type="ECO:0000313" key="7">
    <source>
        <dbReference type="Proteomes" id="UP000887013"/>
    </source>
</evidence>
<dbReference type="OrthoDB" id="5141738at2759"/>
<proteinExistence type="predicted"/>
<dbReference type="Proteomes" id="UP000887013">
    <property type="component" value="Unassembled WGS sequence"/>
</dbReference>
<protein>
    <submittedName>
        <fullName evidence="6">Organic cation transporter protein</fullName>
    </submittedName>
</protein>
<comment type="subcellular location">
    <subcellularLocation>
        <location evidence="1">Membrane</location>
        <topology evidence="1">Multi-pass membrane protein</topology>
    </subcellularLocation>
</comment>
<evidence type="ECO:0000256" key="5">
    <source>
        <dbReference type="SAM" id="Phobius"/>
    </source>
</evidence>
<evidence type="ECO:0000256" key="4">
    <source>
        <dbReference type="ARBA" id="ARBA00023136"/>
    </source>
</evidence>
<feature type="transmembrane region" description="Helical" evidence="5">
    <location>
        <begin position="109"/>
        <end position="138"/>
    </location>
</feature>
<gene>
    <name evidence="6" type="primary">Orct_8</name>
    <name evidence="6" type="ORF">NPIL_661201</name>
</gene>
<accession>A0A8X6QG54</accession>
<dbReference type="InterPro" id="IPR011701">
    <property type="entry name" value="MFS"/>
</dbReference>
<evidence type="ECO:0000313" key="6">
    <source>
        <dbReference type="EMBL" id="GFU12497.1"/>
    </source>
</evidence>
<dbReference type="Pfam" id="PF07690">
    <property type="entry name" value="MFS_1"/>
    <property type="match status" value="1"/>
</dbReference>
<dbReference type="Gene3D" id="1.20.1250.20">
    <property type="entry name" value="MFS general substrate transporter like domains"/>
    <property type="match status" value="1"/>
</dbReference>
<evidence type="ECO:0000256" key="1">
    <source>
        <dbReference type="ARBA" id="ARBA00004141"/>
    </source>
</evidence>
<evidence type="ECO:0000256" key="3">
    <source>
        <dbReference type="ARBA" id="ARBA00022989"/>
    </source>
</evidence>
<comment type="caution">
    <text evidence="6">The sequence shown here is derived from an EMBL/GenBank/DDBJ whole genome shotgun (WGS) entry which is preliminary data.</text>
</comment>
<dbReference type="SUPFAM" id="SSF103473">
    <property type="entry name" value="MFS general substrate transporter"/>
    <property type="match status" value="1"/>
</dbReference>
<keyword evidence="2 5" id="KW-0812">Transmembrane</keyword>
<dbReference type="InterPro" id="IPR036259">
    <property type="entry name" value="MFS_trans_sf"/>
</dbReference>
<keyword evidence="3 5" id="KW-1133">Transmembrane helix</keyword>
<dbReference type="GO" id="GO:0016020">
    <property type="term" value="C:membrane"/>
    <property type="evidence" value="ECO:0007669"/>
    <property type="project" value="UniProtKB-SubCell"/>
</dbReference>
<organism evidence="6 7">
    <name type="scientific">Nephila pilipes</name>
    <name type="common">Giant wood spider</name>
    <name type="synonym">Nephila maculata</name>
    <dbReference type="NCBI Taxonomy" id="299642"/>
    <lineage>
        <taxon>Eukaryota</taxon>
        <taxon>Metazoa</taxon>
        <taxon>Ecdysozoa</taxon>
        <taxon>Arthropoda</taxon>
        <taxon>Chelicerata</taxon>
        <taxon>Arachnida</taxon>
        <taxon>Araneae</taxon>
        <taxon>Araneomorphae</taxon>
        <taxon>Entelegynae</taxon>
        <taxon>Araneoidea</taxon>
        <taxon>Nephilidae</taxon>
        <taxon>Nephila</taxon>
    </lineage>
</organism>
<keyword evidence="7" id="KW-1185">Reference proteome</keyword>
<dbReference type="PANTHER" id="PTHR24064">
    <property type="entry name" value="SOLUTE CARRIER FAMILY 22 MEMBER"/>
    <property type="match status" value="1"/>
</dbReference>
<name>A0A8X6QG54_NEPPI</name>
<feature type="transmembrane region" description="Helical" evidence="5">
    <location>
        <begin position="86"/>
        <end position="103"/>
    </location>
</feature>